<keyword evidence="1" id="KW-1133">Transmembrane helix</keyword>
<keyword evidence="1" id="KW-0472">Membrane</keyword>
<proteinExistence type="predicted"/>
<sequence>MSTRIPVNDRNRILFTEFSNNDPKNQNDPPNFSIYSIMKSAERQYKCKTQSKWLFQLLNLGLFFFFFLGSIEYIEKRR</sequence>
<dbReference type="Proteomes" id="UP000006882">
    <property type="component" value="Chromosome G3"/>
</dbReference>
<accession>A0A251PWQ3</accession>
<organism evidence="2 3">
    <name type="scientific">Prunus persica</name>
    <name type="common">Peach</name>
    <name type="synonym">Amygdalus persica</name>
    <dbReference type="NCBI Taxonomy" id="3760"/>
    <lineage>
        <taxon>Eukaryota</taxon>
        <taxon>Viridiplantae</taxon>
        <taxon>Streptophyta</taxon>
        <taxon>Embryophyta</taxon>
        <taxon>Tracheophyta</taxon>
        <taxon>Spermatophyta</taxon>
        <taxon>Magnoliopsida</taxon>
        <taxon>eudicotyledons</taxon>
        <taxon>Gunneridae</taxon>
        <taxon>Pentapetalae</taxon>
        <taxon>rosids</taxon>
        <taxon>fabids</taxon>
        <taxon>Rosales</taxon>
        <taxon>Rosaceae</taxon>
        <taxon>Amygdaloideae</taxon>
        <taxon>Amygdaleae</taxon>
        <taxon>Prunus</taxon>
    </lineage>
</organism>
<evidence type="ECO:0000313" key="2">
    <source>
        <dbReference type="EMBL" id="ONI15981.1"/>
    </source>
</evidence>
<protein>
    <submittedName>
        <fullName evidence="2">Uncharacterized protein</fullName>
    </submittedName>
</protein>
<keyword evidence="1" id="KW-0812">Transmembrane</keyword>
<reference evidence="2 3" key="1">
    <citation type="journal article" date="2013" name="Nat. Genet.">
        <title>The high-quality draft genome of peach (Prunus persica) identifies unique patterns of genetic diversity, domestication and genome evolution.</title>
        <authorList>
            <consortium name="International Peach Genome Initiative"/>
            <person name="Verde I."/>
            <person name="Abbott A.G."/>
            <person name="Scalabrin S."/>
            <person name="Jung S."/>
            <person name="Shu S."/>
            <person name="Marroni F."/>
            <person name="Zhebentyayeva T."/>
            <person name="Dettori M.T."/>
            <person name="Grimwood J."/>
            <person name="Cattonaro F."/>
            <person name="Zuccolo A."/>
            <person name="Rossini L."/>
            <person name="Jenkins J."/>
            <person name="Vendramin E."/>
            <person name="Meisel L.A."/>
            <person name="Decroocq V."/>
            <person name="Sosinski B."/>
            <person name="Prochnik S."/>
            <person name="Mitros T."/>
            <person name="Policriti A."/>
            <person name="Cipriani G."/>
            <person name="Dondini L."/>
            <person name="Ficklin S."/>
            <person name="Goodstein D.M."/>
            <person name="Xuan P."/>
            <person name="Del Fabbro C."/>
            <person name="Aramini V."/>
            <person name="Copetti D."/>
            <person name="Gonzalez S."/>
            <person name="Horner D.S."/>
            <person name="Falchi R."/>
            <person name="Lucas S."/>
            <person name="Mica E."/>
            <person name="Maldonado J."/>
            <person name="Lazzari B."/>
            <person name="Bielenberg D."/>
            <person name="Pirona R."/>
            <person name="Miculan M."/>
            <person name="Barakat A."/>
            <person name="Testolin R."/>
            <person name="Stella A."/>
            <person name="Tartarini S."/>
            <person name="Tonutti P."/>
            <person name="Arus P."/>
            <person name="Orellana A."/>
            <person name="Wells C."/>
            <person name="Main D."/>
            <person name="Vizzotto G."/>
            <person name="Silva H."/>
            <person name="Salamini F."/>
            <person name="Schmutz J."/>
            <person name="Morgante M."/>
            <person name="Rokhsar D.S."/>
        </authorList>
    </citation>
    <scope>NUCLEOTIDE SEQUENCE [LARGE SCALE GENOMIC DNA]</scope>
    <source>
        <strain evidence="3">cv. Nemared</strain>
    </source>
</reference>
<evidence type="ECO:0000256" key="1">
    <source>
        <dbReference type="SAM" id="Phobius"/>
    </source>
</evidence>
<dbReference type="EMBL" id="CM007653">
    <property type="protein sequence ID" value="ONI15981.1"/>
    <property type="molecule type" value="Genomic_DNA"/>
</dbReference>
<gene>
    <name evidence="2" type="ORF">PRUPE_3G072100</name>
</gene>
<name>A0A251PWQ3_PRUPE</name>
<keyword evidence="3" id="KW-1185">Reference proteome</keyword>
<dbReference type="Gramene" id="ONI15981">
    <property type="protein sequence ID" value="ONI15981"/>
    <property type="gene ID" value="PRUPE_3G072100"/>
</dbReference>
<feature type="transmembrane region" description="Helical" evidence="1">
    <location>
        <begin position="53"/>
        <end position="74"/>
    </location>
</feature>
<evidence type="ECO:0000313" key="3">
    <source>
        <dbReference type="Proteomes" id="UP000006882"/>
    </source>
</evidence>
<dbReference type="AlphaFoldDB" id="A0A251PWQ3"/>